<dbReference type="InterPro" id="IPR006439">
    <property type="entry name" value="HAD-SF_hydro_IA"/>
</dbReference>
<dbReference type="EMBL" id="BARU01013822">
    <property type="protein sequence ID" value="GAH41238.1"/>
    <property type="molecule type" value="Genomic_DNA"/>
</dbReference>
<comment type="caution">
    <text evidence="1">The sequence shown here is derived from an EMBL/GenBank/DDBJ whole genome shotgun (WGS) entry which is preliminary data.</text>
</comment>
<dbReference type="InterPro" id="IPR036412">
    <property type="entry name" value="HAD-like_sf"/>
</dbReference>
<dbReference type="InterPro" id="IPR023214">
    <property type="entry name" value="HAD_sf"/>
</dbReference>
<proteinExistence type="predicted"/>
<dbReference type="NCBIfam" id="TIGR01509">
    <property type="entry name" value="HAD-SF-IA-v3"/>
    <property type="match status" value="1"/>
</dbReference>
<accession>X1H7E5</accession>
<protein>
    <recommendedName>
        <fullName evidence="2">HAD family hydrolase</fullName>
    </recommendedName>
</protein>
<feature type="non-terminal residue" evidence="1">
    <location>
        <position position="1"/>
    </location>
</feature>
<name>X1H7E5_9ZZZZ</name>
<dbReference type="AlphaFoldDB" id="X1H7E5"/>
<reference evidence="1" key="1">
    <citation type="journal article" date="2014" name="Front. Microbiol.">
        <title>High frequency of phylogenetically diverse reductive dehalogenase-homologous genes in deep subseafloor sedimentary metagenomes.</title>
        <authorList>
            <person name="Kawai M."/>
            <person name="Futagami T."/>
            <person name="Toyoda A."/>
            <person name="Takaki Y."/>
            <person name="Nishi S."/>
            <person name="Hori S."/>
            <person name="Arai W."/>
            <person name="Tsubouchi T."/>
            <person name="Morono Y."/>
            <person name="Uchiyama I."/>
            <person name="Ito T."/>
            <person name="Fujiyama A."/>
            <person name="Inagaki F."/>
            <person name="Takami H."/>
        </authorList>
    </citation>
    <scope>NUCLEOTIDE SEQUENCE</scope>
    <source>
        <strain evidence="1">Expedition CK06-06</strain>
    </source>
</reference>
<evidence type="ECO:0000313" key="1">
    <source>
        <dbReference type="EMBL" id="GAH41238.1"/>
    </source>
</evidence>
<sequence>RGAELLGVPAEECLAFEDAPAGVEAALASGATTVVVGTLEADVTAGLPRIAGYDGLTVEPEGSGFRIRG</sequence>
<organism evidence="1">
    <name type="scientific">marine sediment metagenome</name>
    <dbReference type="NCBI Taxonomy" id="412755"/>
    <lineage>
        <taxon>unclassified sequences</taxon>
        <taxon>metagenomes</taxon>
        <taxon>ecological metagenomes</taxon>
    </lineage>
</organism>
<evidence type="ECO:0008006" key="2">
    <source>
        <dbReference type="Google" id="ProtNLM"/>
    </source>
</evidence>
<dbReference type="Gene3D" id="3.40.50.1000">
    <property type="entry name" value="HAD superfamily/HAD-like"/>
    <property type="match status" value="1"/>
</dbReference>
<gene>
    <name evidence="1" type="ORF">S03H2_24734</name>
</gene>
<dbReference type="SUPFAM" id="SSF56784">
    <property type="entry name" value="HAD-like"/>
    <property type="match status" value="1"/>
</dbReference>